<name>A0ABY6PKN2_9ACTN</name>
<evidence type="ECO:0008006" key="3">
    <source>
        <dbReference type="Google" id="ProtNLM"/>
    </source>
</evidence>
<keyword evidence="2" id="KW-1185">Reference proteome</keyword>
<protein>
    <recommendedName>
        <fullName evidence="3">Transferase</fullName>
    </recommendedName>
</protein>
<dbReference type="Proteomes" id="UP001164963">
    <property type="component" value="Chromosome"/>
</dbReference>
<evidence type="ECO:0000313" key="2">
    <source>
        <dbReference type="Proteomes" id="UP001164963"/>
    </source>
</evidence>
<sequence>MSGLTEKPRGAVTVRDGGRLLVRVRLPLPASAQPRLLLQPRPKKGRAAEAGRSLVLEPAGRNEWQTVLESDAVLEEGRWDAYVVTGPDEERVPLLPGLRDLRGLMPGEGAVRDAPLAVRIPYATKDGRLAIRAWRRAAHAEAGRITVGSGAMTVSARLYGAGLGEGAEVSLVRRGRGSAVARGALAVEGGRDFSFTVDYADLLADGAGGAPAVWDVFVQPRAGAPRVRVARLLDDVADRKTVFVYPATTLGGVSVRPYYTLDNDLSVEVTPRRS</sequence>
<accession>A0ABY6PKN2</accession>
<gene>
    <name evidence="1" type="ORF">NEH16_00685</name>
</gene>
<organism evidence="1 2">
    <name type="scientific">Streptomyces drozdowiczii</name>
    <dbReference type="NCBI Taxonomy" id="202862"/>
    <lineage>
        <taxon>Bacteria</taxon>
        <taxon>Bacillati</taxon>
        <taxon>Actinomycetota</taxon>
        <taxon>Actinomycetes</taxon>
        <taxon>Kitasatosporales</taxon>
        <taxon>Streptomycetaceae</taxon>
        <taxon>Streptomyces</taxon>
    </lineage>
</organism>
<dbReference type="EMBL" id="CP098740">
    <property type="protein sequence ID" value="UZK52823.1"/>
    <property type="molecule type" value="Genomic_DNA"/>
</dbReference>
<reference evidence="1" key="1">
    <citation type="journal article" date="2022" name="Front. Microbiol.">
        <title>Mirubactin C rescues the lethal effect of cell wall biosynthesis mutations in Bacillus subtilis.</title>
        <authorList>
            <person name="Kepplinger B."/>
            <person name="Wen X."/>
            <person name="Tyler A.R."/>
            <person name="Kim B.Y."/>
            <person name="Brown J."/>
            <person name="Banks P."/>
            <person name="Dashti Y."/>
            <person name="Mackenzie E.S."/>
            <person name="Wills C."/>
            <person name="Kawai Y."/>
            <person name="Waldron K.J."/>
            <person name="Allenby N.E.E."/>
            <person name="Wu L.J."/>
            <person name="Hall M.J."/>
            <person name="Errington J."/>
        </authorList>
    </citation>
    <scope>NUCLEOTIDE SEQUENCE</scope>
    <source>
        <strain evidence="1">MDA8-470</strain>
    </source>
</reference>
<evidence type="ECO:0000313" key="1">
    <source>
        <dbReference type="EMBL" id="UZK52823.1"/>
    </source>
</evidence>
<proteinExistence type="predicted"/>